<keyword evidence="9" id="KW-1133">Transmembrane helix</keyword>
<keyword evidence="5" id="KW-0547">Nucleotide-binding</keyword>
<dbReference type="GO" id="GO:0005524">
    <property type="term" value="F:ATP binding"/>
    <property type="evidence" value="ECO:0007669"/>
    <property type="project" value="UniProtKB-KW"/>
</dbReference>
<keyword evidence="3" id="KW-0597">Phosphoprotein</keyword>
<accession>A0AAU2A1F4</accession>
<keyword evidence="7" id="KW-0067">ATP-binding</keyword>
<evidence type="ECO:0000256" key="8">
    <source>
        <dbReference type="ARBA" id="ARBA00023012"/>
    </source>
</evidence>
<dbReference type="GO" id="GO:0000155">
    <property type="term" value="F:phosphorelay sensor kinase activity"/>
    <property type="evidence" value="ECO:0007669"/>
    <property type="project" value="InterPro"/>
</dbReference>
<feature type="domain" description="Signal transduction histidine kinase subgroup 3 dimerisation and phosphoacceptor" evidence="11">
    <location>
        <begin position="177"/>
        <end position="242"/>
    </location>
</feature>
<evidence type="ECO:0000256" key="9">
    <source>
        <dbReference type="SAM" id="Phobius"/>
    </source>
</evidence>
<feature type="domain" description="Histidine kinase/HSP90-like ATPase" evidence="10">
    <location>
        <begin position="283"/>
        <end position="376"/>
    </location>
</feature>
<keyword evidence="9" id="KW-0812">Transmembrane</keyword>
<feature type="transmembrane region" description="Helical" evidence="9">
    <location>
        <begin position="485"/>
        <end position="504"/>
    </location>
</feature>
<feature type="transmembrane region" description="Helical" evidence="9">
    <location>
        <begin position="541"/>
        <end position="566"/>
    </location>
</feature>
<evidence type="ECO:0000256" key="5">
    <source>
        <dbReference type="ARBA" id="ARBA00022741"/>
    </source>
</evidence>
<dbReference type="InterPro" id="IPR003594">
    <property type="entry name" value="HATPase_dom"/>
</dbReference>
<feature type="transmembrane region" description="Helical" evidence="9">
    <location>
        <begin position="429"/>
        <end position="450"/>
    </location>
</feature>
<dbReference type="AlphaFoldDB" id="A0AAU2A1F4"/>
<keyword evidence="6 12" id="KW-0418">Kinase</keyword>
<dbReference type="GO" id="GO:0046983">
    <property type="term" value="F:protein dimerization activity"/>
    <property type="evidence" value="ECO:0007669"/>
    <property type="project" value="InterPro"/>
</dbReference>
<keyword evidence="4" id="KW-0808">Transferase</keyword>
<feature type="transmembrane region" description="Helical" evidence="9">
    <location>
        <begin position="20"/>
        <end position="48"/>
    </location>
</feature>
<organism evidence="12">
    <name type="scientific">Streptomyces sp. NBC_00093</name>
    <dbReference type="NCBI Taxonomy" id="2975649"/>
    <lineage>
        <taxon>Bacteria</taxon>
        <taxon>Bacillati</taxon>
        <taxon>Actinomycetota</taxon>
        <taxon>Actinomycetes</taxon>
        <taxon>Kitasatosporales</taxon>
        <taxon>Streptomycetaceae</taxon>
        <taxon>Streptomyces</taxon>
    </lineage>
</organism>
<feature type="transmembrane region" description="Helical" evidence="9">
    <location>
        <begin position="60"/>
        <end position="78"/>
    </location>
</feature>
<dbReference type="PANTHER" id="PTHR24421:SF10">
    <property type="entry name" value="NITRATE_NITRITE SENSOR PROTEIN NARQ"/>
    <property type="match status" value="1"/>
</dbReference>
<evidence type="ECO:0000259" key="11">
    <source>
        <dbReference type="Pfam" id="PF07730"/>
    </source>
</evidence>
<dbReference type="Gene3D" id="3.30.565.10">
    <property type="entry name" value="Histidine kinase-like ATPase, C-terminal domain"/>
    <property type="match status" value="1"/>
</dbReference>
<gene>
    <name evidence="12" type="ORF">OHA22_22255</name>
</gene>
<dbReference type="EMBL" id="CP108222">
    <property type="protein sequence ID" value="WTT18067.1"/>
    <property type="molecule type" value="Genomic_DNA"/>
</dbReference>
<keyword evidence="9" id="KW-0472">Membrane</keyword>
<evidence type="ECO:0000256" key="7">
    <source>
        <dbReference type="ARBA" id="ARBA00022840"/>
    </source>
</evidence>
<dbReference type="PANTHER" id="PTHR24421">
    <property type="entry name" value="NITRATE/NITRITE SENSOR PROTEIN NARX-RELATED"/>
    <property type="match status" value="1"/>
</dbReference>
<dbReference type="Pfam" id="PF07730">
    <property type="entry name" value="HisKA_3"/>
    <property type="match status" value="1"/>
</dbReference>
<dbReference type="Pfam" id="PF02518">
    <property type="entry name" value="HATPase_c"/>
    <property type="match status" value="1"/>
</dbReference>
<reference evidence="12" key="1">
    <citation type="submission" date="2022-10" db="EMBL/GenBank/DDBJ databases">
        <title>The complete genomes of actinobacterial strains from the NBC collection.</title>
        <authorList>
            <person name="Joergensen T.S."/>
            <person name="Alvarez Arevalo M."/>
            <person name="Sterndorff E.B."/>
            <person name="Faurdal D."/>
            <person name="Vuksanovic O."/>
            <person name="Mourched A.-S."/>
            <person name="Charusanti P."/>
            <person name="Shaw S."/>
            <person name="Blin K."/>
            <person name="Weber T."/>
        </authorList>
    </citation>
    <scope>NUCLEOTIDE SEQUENCE</scope>
    <source>
        <strain evidence="12">NBC_00093</strain>
    </source>
</reference>
<proteinExistence type="predicted"/>
<evidence type="ECO:0000313" key="12">
    <source>
        <dbReference type="EMBL" id="WTT18067.1"/>
    </source>
</evidence>
<keyword evidence="8" id="KW-0902">Two-component regulatory system</keyword>
<dbReference type="GO" id="GO:0016020">
    <property type="term" value="C:membrane"/>
    <property type="evidence" value="ECO:0007669"/>
    <property type="project" value="InterPro"/>
</dbReference>
<dbReference type="CDD" id="cd16917">
    <property type="entry name" value="HATPase_UhpB-NarQ-NarX-like"/>
    <property type="match status" value="1"/>
</dbReference>
<dbReference type="Gene3D" id="1.20.5.1930">
    <property type="match status" value="1"/>
</dbReference>
<comment type="catalytic activity">
    <reaction evidence="1">
        <text>ATP + protein L-histidine = ADP + protein N-phospho-L-histidine.</text>
        <dbReference type="EC" id="2.7.13.3"/>
    </reaction>
</comment>
<evidence type="ECO:0000256" key="3">
    <source>
        <dbReference type="ARBA" id="ARBA00022553"/>
    </source>
</evidence>
<sequence>METTTRNWLLPALLATGQLAWLWPGAGLAGAEVPGAAALVAVLGAMAAETAALGRRRQTPVRALAWSLGALFVGQLAWQDGYFGLGTPIALYSVAVRCPVPVTVRALAAAVGVEWLLSLVHLGVRPALAAEMVLGALVYAVCVGLGEGRRQWLKGRSLAAGRLAGAEETRRRAGDTERQRLARELHDVSAHHLTSVVITADAARRLGDSRPELTAEALTFAERTGTETLTALRRLVGLLRDADRPDPRPMTARIEELIAGFGRLGRPIDAVLPADLAGPAAEAVHGIVREALTNALRYAPGSAAHVSVVRGEGVLELTVDNAPPRGAVPDGVGGVAGLGSGRGVAGMKERAAAVGGELTAGPAPGGGWRVRATLPDVTGPWGAPEGAGGRDVLREQRLADPALVLTATLLPLVFALVTMEEWTATSLRATLPDLLLVAALLTAHAVPLLWRRRAPWPAFLGVLATSWLWPVAVAVAGLPSRVSEFFAGGALAELLAVYAVAVYGRGAARTWPAWCAAAVSLSGTLVATAGADGRLMDETSIWPVALVMFIPLTVLFAAVFAALWGAGLAVRRRRLRILAWDDYALAGTLWHAERAADAERHRLAAKLHDAVLHPTTALVEQARQGRLEEVAAGARAALAAMRELLHSLGKPEEAPGPGPAPAPTAADLDALCRSMRAAGRDVTLRGLPRAARNLPPSVTRSAYRMVEAALDAGGRGPVRVTLRRRRNTLRVTVTGVPAAVTGPVAERLKVQVGTGTGSVTFEQTGTVRVLLSTRPSPREPVQEVFPSSPPV</sequence>
<feature type="transmembrane region" description="Helical" evidence="9">
    <location>
        <begin position="511"/>
        <end position="529"/>
    </location>
</feature>
<dbReference type="InterPro" id="IPR011712">
    <property type="entry name" value="Sig_transdc_His_kin_sub3_dim/P"/>
</dbReference>
<protein>
    <recommendedName>
        <fullName evidence="2">histidine kinase</fullName>
        <ecNumber evidence="2">2.7.13.3</ecNumber>
    </recommendedName>
</protein>
<name>A0AAU2A1F4_9ACTN</name>
<dbReference type="SUPFAM" id="SSF55874">
    <property type="entry name" value="ATPase domain of HSP90 chaperone/DNA topoisomerase II/histidine kinase"/>
    <property type="match status" value="1"/>
</dbReference>
<evidence type="ECO:0000256" key="6">
    <source>
        <dbReference type="ARBA" id="ARBA00022777"/>
    </source>
</evidence>
<dbReference type="EC" id="2.7.13.3" evidence="2"/>
<evidence type="ECO:0000256" key="4">
    <source>
        <dbReference type="ARBA" id="ARBA00022679"/>
    </source>
</evidence>
<feature type="transmembrane region" description="Helical" evidence="9">
    <location>
        <begin position="127"/>
        <end position="146"/>
    </location>
</feature>
<feature type="transmembrane region" description="Helical" evidence="9">
    <location>
        <begin position="398"/>
        <end position="417"/>
    </location>
</feature>
<dbReference type="InterPro" id="IPR036890">
    <property type="entry name" value="HATPase_C_sf"/>
</dbReference>
<feature type="transmembrane region" description="Helical" evidence="9">
    <location>
        <begin position="457"/>
        <end position="479"/>
    </location>
</feature>
<dbReference type="InterPro" id="IPR050482">
    <property type="entry name" value="Sensor_HK_TwoCompSys"/>
</dbReference>
<evidence type="ECO:0000256" key="2">
    <source>
        <dbReference type="ARBA" id="ARBA00012438"/>
    </source>
</evidence>
<evidence type="ECO:0000256" key="1">
    <source>
        <dbReference type="ARBA" id="ARBA00000085"/>
    </source>
</evidence>
<evidence type="ECO:0000259" key="10">
    <source>
        <dbReference type="Pfam" id="PF02518"/>
    </source>
</evidence>